<sequence length="135" mass="14532">MKTLYALIATTMLAACGSMSSYVQSAALERYVAQDVTARLSADYPAANTLFVFDGSDPFSKDLSQALREKGFAVADSVPANTAANRLSVVLDKVDQVAGELYRVSYTVDGRTTYTRGYLVNSNNNIAPAGSWSRK</sequence>
<dbReference type="AlphaFoldDB" id="A0A1B6VZQ1"/>
<keyword evidence="3" id="KW-1185">Reference proteome</keyword>
<dbReference type="Proteomes" id="UP000077726">
    <property type="component" value="Unassembled WGS sequence"/>
</dbReference>
<dbReference type="EMBL" id="LXSQ01000013">
    <property type="protein sequence ID" value="OAM43570.1"/>
    <property type="molecule type" value="Genomic_DNA"/>
</dbReference>
<evidence type="ECO:0000313" key="2">
    <source>
        <dbReference type="EMBL" id="OAM43570.1"/>
    </source>
</evidence>
<evidence type="ECO:0008006" key="4">
    <source>
        <dbReference type="Google" id="ProtNLM"/>
    </source>
</evidence>
<protein>
    <recommendedName>
        <fullName evidence="4">Conjugal transfer protein TrbH</fullName>
    </recommendedName>
</protein>
<feature type="chain" id="PRO_5008590560" description="Conjugal transfer protein TrbH" evidence="1">
    <location>
        <begin position="26"/>
        <end position="135"/>
    </location>
</feature>
<organism evidence="2 3">
    <name type="scientific">Eikenella halliae</name>
    <dbReference type="NCBI Taxonomy" id="1795832"/>
    <lineage>
        <taxon>Bacteria</taxon>
        <taxon>Pseudomonadati</taxon>
        <taxon>Pseudomonadota</taxon>
        <taxon>Betaproteobacteria</taxon>
        <taxon>Neisseriales</taxon>
        <taxon>Neisseriaceae</taxon>
        <taxon>Eikenella</taxon>
    </lineage>
</organism>
<reference evidence="3" key="1">
    <citation type="submission" date="2016-05" db="EMBL/GenBank/DDBJ databases">
        <title>Draft genome of Corynebacterium afermentans subsp. afermentans LCDC 88199T.</title>
        <authorList>
            <person name="Bernier A.-M."/>
            <person name="Bernard K."/>
        </authorList>
    </citation>
    <scope>NUCLEOTIDE SEQUENCE [LARGE SCALE GENOMIC DNA]</scope>
    <source>
        <strain evidence="3">NML130454</strain>
    </source>
</reference>
<accession>A0A1B6VZQ1</accession>
<proteinExistence type="predicted"/>
<name>A0A1B6VZQ1_9NEIS</name>
<gene>
    <name evidence="2" type="ORF">A7Q00_05235</name>
</gene>
<comment type="caution">
    <text evidence="2">The sequence shown here is derived from an EMBL/GenBank/DDBJ whole genome shotgun (WGS) entry which is preliminary data.</text>
</comment>
<feature type="signal peptide" evidence="1">
    <location>
        <begin position="1"/>
        <end position="25"/>
    </location>
</feature>
<dbReference type="PROSITE" id="PS51257">
    <property type="entry name" value="PROKAR_LIPOPROTEIN"/>
    <property type="match status" value="1"/>
</dbReference>
<keyword evidence="1" id="KW-0732">Signal</keyword>
<dbReference type="RefSeq" id="WP_064089562.1">
    <property type="nucleotide sequence ID" value="NZ_LXSQ01000013.1"/>
</dbReference>
<evidence type="ECO:0000256" key="1">
    <source>
        <dbReference type="SAM" id="SignalP"/>
    </source>
</evidence>
<evidence type="ECO:0000313" key="3">
    <source>
        <dbReference type="Proteomes" id="UP000077726"/>
    </source>
</evidence>
<dbReference type="STRING" id="1795832.A7Q00_05235"/>